<dbReference type="EMBL" id="FOZK01000002">
    <property type="protein sequence ID" value="SFR98671.1"/>
    <property type="molecule type" value="Genomic_DNA"/>
</dbReference>
<sequence>MGVDNRGCREQEDRRSGISRRKLLAGSLATIGASSNLVTATTKAEFQSTGSASGDVQVAELNVALQDNSRFLAGVQYQIIYQVVMETGYDGIEITVDNTSGDSSTYTRDVSDGQEGVIQHTADAGAYFDTFEFTFEVSVAGAGDSNPVLTEALTDSPDGTNPPGDDMGGSDDPTLESFTVMDLSNGDDGTRYDVSYQVADAGGFDGEVQVHIESTNGFFGFLFPEGNQTMSNDSVGSGTVSYPNDGETYPRWGPFGITVEVVKDNGIVVDSGTVTDEPDGNGTSWSS</sequence>
<organism evidence="2 3">
    <name type="scientific">Halomicrobium zhouii</name>
    <dbReference type="NCBI Taxonomy" id="767519"/>
    <lineage>
        <taxon>Archaea</taxon>
        <taxon>Methanobacteriati</taxon>
        <taxon>Methanobacteriota</taxon>
        <taxon>Stenosarchaea group</taxon>
        <taxon>Halobacteria</taxon>
        <taxon>Halobacteriales</taxon>
        <taxon>Haloarculaceae</taxon>
        <taxon>Halomicrobium</taxon>
    </lineage>
</organism>
<evidence type="ECO:0000313" key="2">
    <source>
        <dbReference type="EMBL" id="SFR98671.1"/>
    </source>
</evidence>
<protein>
    <submittedName>
        <fullName evidence="2">Uncharacterized protein</fullName>
    </submittedName>
</protein>
<feature type="region of interest" description="Disordered" evidence="1">
    <location>
        <begin position="152"/>
        <end position="172"/>
    </location>
</feature>
<keyword evidence="3" id="KW-1185">Reference proteome</keyword>
<dbReference type="Proteomes" id="UP000199062">
    <property type="component" value="Unassembled WGS sequence"/>
</dbReference>
<gene>
    <name evidence="2" type="ORF">SAMN05216559_2077</name>
</gene>
<dbReference type="RefSeq" id="WP_143117695.1">
    <property type="nucleotide sequence ID" value="NZ_FOZK01000002.1"/>
</dbReference>
<dbReference type="AlphaFoldDB" id="A0A1I6L5B9"/>
<reference evidence="2 3" key="1">
    <citation type="submission" date="2016-10" db="EMBL/GenBank/DDBJ databases">
        <authorList>
            <person name="de Groot N.N."/>
        </authorList>
    </citation>
    <scope>NUCLEOTIDE SEQUENCE [LARGE SCALE GENOMIC DNA]</scope>
    <source>
        <strain evidence="2 3">CGMCC 1.10457</strain>
    </source>
</reference>
<dbReference type="STRING" id="767519.SAMN05216559_2077"/>
<accession>A0A1I6L5B9</accession>
<evidence type="ECO:0000256" key="1">
    <source>
        <dbReference type="SAM" id="MobiDB-lite"/>
    </source>
</evidence>
<name>A0A1I6L5B9_9EURY</name>
<proteinExistence type="predicted"/>
<evidence type="ECO:0000313" key="3">
    <source>
        <dbReference type="Proteomes" id="UP000199062"/>
    </source>
</evidence>